<feature type="domain" description="Sema" evidence="20">
    <location>
        <begin position="27"/>
        <end position="512"/>
    </location>
</feature>
<evidence type="ECO:0000256" key="3">
    <source>
        <dbReference type="ARBA" id="ARBA00022473"/>
    </source>
</evidence>
<dbReference type="SUPFAM" id="SSF103575">
    <property type="entry name" value="Plexin repeat"/>
    <property type="match status" value="1"/>
</dbReference>
<dbReference type="GO" id="GO:0030215">
    <property type="term" value="F:semaphorin receptor binding"/>
    <property type="evidence" value="ECO:0007669"/>
    <property type="project" value="InterPro"/>
</dbReference>
<keyword evidence="8" id="KW-0221">Differentiation</keyword>
<evidence type="ECO:0000256" key="14">
    <source>
        <dbReference type="ARBA" id="ARBA00060308"/>
    </source>
</evidence>
<dbReference type="InterPro" id="IPR002165">
    <property type="entry name" value="Plexin_repeat"/>
</dbReference>
<feature type="region of interest" description="Disordered" evidence="17">
    <location>
        <begin position="945"/>
        <end position="998"/>
    </location>
</feature>
<reference evidence="21" key="1">
    <citation type="submission" date="2016-12" db="EMBL/GenBank/DDBJ databases">
        <title>Mouse lemur reference genome and diversity panel.</title>
        <authorList>
            <person name="Harris R."/>
            <person name="Larsen P."/>
            <person name="Liu Y."/>
            <person name="Hughes D.S."/>
            <person name="Murali S."/>
            <person name="Raveendran M."/>
            <person name="Korchina V."/>
            <person name="Wang M."/>
            <person name="Jhangiani S."/>
            <person name="Bandaranaike D."/>
            <person name="Bellair M."/>
            <person name="Blankenburg K."/>
            <person name="Chao H."/>
            <person name="Dahdouli M."/>
            <person name="Dinh H."/>
            <person name="Doddapaneni H."/>
            <person name="English A."/>
            <person name="Firestine M."/>
            <person name="Gnanaolivu R."/>
            <person name="Gross S."/>
            <person name="Hernandez B."/>
            <person name="Javaid M."/>
            <person name="Jayaseelan J."/>
            <person name="Jones J."/>
            <person name="Khan Z."/>
            <person name="Kovar C."/>
            <person name="Kurapati P."/>
            <person name="Le B."/>
            <person name="Lee S."/>
            <person name="Li M."/>
            <person name="Mathew T."/>
            <person name="Narasimhan A."/>
            <person name="Ngo D."/>
            <person name="Nguyen L."/>
            <person name="Okwuonu G."/>
            <person name="Ongeri F."/>
            <person name="Osuji N."/>
            <person name="Pu L.-L."/>
            <person name="Puazo M."/>
            <person name="Quiroz J."/>
            <person name="Raj R."/>
            <person name="Rajbhandari K."/>
            <person name="Reid J.G."/>
            <person name="Santibanez J."/>
            <person name="Sexton D."/>
            <person name="Skinner E."/>
            <person name="Vee V."/>
            <person name="Weissenberger G."/>
            <person name="Wu Y."/>
            <person name="Xin Y."/>
            <person name="Han Y."/>
            <person name="Campbell C."/>
            <person name="Brown A."/>
            <person name="Sullivan B."/>
            <person name="Shelton J."/>
            <person name="Brown S."/>
            <person name="Dudchenko O."/>
            <person name="Machol I."/>
            <person name="Durand N."/>
            <person name="Shamim M."/>
            <person name="Lieberman A."/>
            <person name="Muzny D.M."/>
            <person name="Richards S."/>
            <person name="Yoder A."/>
            <person name="Worley K.C."/>
            <person name="Rogers J."/>
            <person name="Gibbs R.A."/>
        </authorList>
    </citation>
    <scope>NUCLEOTIDE SEQUENCE [LARGE SCALE GENOMIC DNA]</scope>
</reference>
<evidence type="ECO:0000313" key="22">
    <source>
        <dbReference type="Proteomes" id="UP000694394"/>
    </source>
</evidence>
<evidence type="ECO:0000256" key="13">
    <source>
        <dbReference type="ARBA" id="ARBA00023180"/>
    </source>
</evidence>
<dbReference type="InterPro" id="IPR027231">
    <property type="entry name" value="Semaphorin"/>
</dbReference>
<evidence type="ECO:0000256" key="17">
    <source>
        <dbReference type="SAM" id="MobiDB-lite"/>
    </source>
</evidence>
<evidence type="ECO:0000256" key="2">
    <source>
        <dbReference type="ARBA" id="ARBA00009492"/>
    </source>
</evidence>
<reference evidence="21" key="2">
    <citation type="submission" date="2025-08" db="UniProtKB">
        <authorList>
            <consortium name="Ensembl"/>
        </authorList>
    </citation>
    <scope>IDENTIFICATION</scope>
</reference>
<keyword evidence="12" id="KW-1015">Disulfide bond</keyword>
<dbReference type="PROSITE" id="PS51004">
    <property type="entry name" value="SEMA"/>
    <property type="match status" value="1"/>
</dbReference>
<keyword evidence="5" id="KW-0597">Phosphoprotein</keyword>
<dbReference type="GeneTree" id="ENSGT00940000159303"/>
<evidence type="ECO:0000256" key="10">
    <source>
        <dbReference type="ARBA" id="ARBA00022989"/>
    </source>
</evidence>
<evidence type="ECO:0000256" key="16">
    <source>
        <dbReference type="PROSITE-ProRule" id="PRU00352"/>
    </source>
</evidence>
<dbReference type="Gene3D" id="3.30.1680.10">
    <property type="entry name" value="ligand-binding face of the semaphorins, domain 2"/>
    <property type="match status" value="1"/>
</dbReference>
<evidence type="ECO:0000256" key="19">
    <source>
        <dbReference type="SAM" id="SignalP"/>
    </source>
</evidence>
<keyword evidence="3" id="KW-0217">Developmental protein</keyword>
<dbReference type="InterPro" id="IPR036352">
    <property type="entry name" value="Semap_dom_sf"/>
</dbReference>
<dbReference type="GO" id="GO:0001755">
    <property type="term" value="P:neural crest cell migration"/>
    <property type="evidence" value="ECO:0007669"/>
    <property type="project" value="TreeGrafter"/>
</dbReference>
<dbReference type="GO" id="GO:0071526">
    <property type="term" value="P:semaphorin-plexin signaling pathway"/>
    <property type="evidence" value="ECO:0007669"/>
    <property type="project" value="TreeGrafter"/>
</dbReference>
<dbReference type="EMBL" id="ABDC03004544">
    <property type="status" value="NOT_ANNOTATED_CDS"/>
    <property type="molecule type" value="Genomic_DNA"/>
</dbReference>
<feature type="compositionally biased region" description="Basic and acidic residues" evidence="17">
    <location>
        <begin position="715"/>
        <end position="730"/>
    </location>
</feature>
<evidence type="ECO:0000256" key="11">
    <source>
        <dbReference type="ARBA" id="ARBA00023136"/>
    </source>
</evidence>
<name>A0A8B7G987_MICMU</name>
<dbReference type="GO" id="GO:0007411">
    <property type="term" value="P:axon guidance"/>
    <property type="evidence" value="ECO:0007669"/>
    <property type="project" value="TreeGrafter"/>
</dbReference>
<dbReference type="Proteomes" id="UP000694394">
    <property type="component" value="Chromosome 3"/>
</dbReference>
<feature type="transmembrane region" description="Helical" evidence="18">
    <location>
        <begin position="588"/>
        <end position="611"/>
    </location>
</feature>
<dbReference type="Ensembl" id="ENSMICT00000052467.2">
    <property type="protein sequence ID" value="ENSMICP00000029820.2"/>
    <property type="gene ID" value="ENSMICG00000014475.3"/>
</dbReference>
<dbReference type="CTD" id="80031"/>
<feature type="signal peptide" evidence="19">
    <location>
        <begin position="1"/>
        <end position="20"/>
    </location>
</feature>
<feature type="region of interest" description="Disordered" evidence="17">
    <location>
        <begin position="764"/>
        <end position="799"/>
    </location>
</feature>
<organism evidence="21 22">
    <name type="scientific">Microcebus murinus</name>
    <name type="common">Gray mouse lemur</name>
    <name type="synonym">Lemur murinus</name>
    <dbReference type="NCBI Taxonomy" id="30608"/>
    <lineage>
        <taxon>Eukaryota</taxon>
        <taxon>Metazoa</taxon>
        <taxon>Chordata</taxon>
        <taxon>Craniata</taxon>
        <taxon>Vertebrata</taxon>
        <taxon>Euteleostomi</taxon>
        <taxon>Mammalia</taxon>
        <taxon>Eutheria</taxon>
        <taxon>Euarchontoglires</taxon>
        <taxon>Primates</taxon>
        <taxon>Strepsirrhini</taxon>
        <taxon>Lemuriformes</taxon>
        <taxon>Cheirogaleidae</taxon>
        <taxon>Microcebus</taxon>
    </lineage>
</organism>
<evidence type="ECO:0000313" key="21">
    <source>
        <dbReference type="Ensembl" id="ENSMICP00000029820.2"/>
    </source>
</evidence>
<evidence type="ECO:0000256" key="1">
    <source>
        <dbReference type="ARBA" id="ARBA00004251"/>
    </source>
</evidence>
<sequence>MRVSLLCTHVLLLTVSRLRAVSFPEDDEPLNTVDYHYSRQYPVFRGRPSGNESQHRLDFQLMLKIRDTLYIAGRDQVYTVNLNEIPKTEVIPSKKLTWRSRQQDRENCAMKGKHKDECHNFIKVFVPRNDEMVFVCGTNAFNPMCRYYRLNTLEYDGEEISGLARCPFDARQTNVALFADGKLYSATVADFLASDAVIYRSMGDGSALRTIKYDSKWIKEPHFLHAIEYGNYVYFFFREIAVEHNNLGKAVYSRVARICKNDMGGSQRVLEKHWTSFLKARLNCSVPGDSFFYFDVLQSITDIIQINGIPTVVGVFTTQLNSIPGSAVCAFSMDDIEKVFKGRFKEQKTPDSVWTAVPEDKVPKPRPGCCAKHDLAEGYKTSIDFPDETLSFIKSHPLMDSAVPPIADEPWFTKTRVRYRLTAIAVDRSAGPYQNYTVIFVGSEAGVVLKVLAKTSPFSLNDSVLLEEIEAYNHAKCNAENEEDKKVISLQLDKDHHALYVAFSGCVVRIPLSRCERYGSCKKSCIASRDPYCGWLSQGTCGRVTPGMLAGGYEQDTEYGNTAHLGDCHGVRWEVQSGESNQMVHMNVLITCVFAAFVLGAFIAGVAVYCYRDMFVRKNRKIHKDAESAQSCTDSSGSFAKLNGLFDSPVKEYQQNIDSPKLYSNLLTSRKELPPNGDTKSMVMDHRGQPPELAALPTPESTPVLHQKPLQAMKSHSDKAHSHGAARKETPQFFPSSPPPHSPLSHGHIPSAIVLPNATHDYNTSFSNSNAHKAEKKLQNIDHPFTKSSSKRDHRRSVDSRNTLNDLLKHLNDPNTNPKAIMGDIQMAHQSLMLDPAGPMSEVPPKVPNREASLYSPPSTLPRNSPTKRVDVPTTPGVPMTSLERQRGYHKNSSQRHSISAMPKNLNSPNGVLLSRQPSINRGGYMPTPTGAKVDYIQGTPVSVHMQPSLSRQSSYTSNGTLPRTGLKRTPSLKPDVPPKPSFVPQTPSVRPLNKYTY</sequence>
<feature type="compositionally biased region" description="Polar residues" evidence="17">
    <location>
        <begin position="946"/>
        <end position="962"/>
    </location>
</feature>
<dbReference type="InterPro" id="IPR001627">
    <property type="entry name" value="Semap_dom"/>
</dbReference>
<dbReference type="OrthoDB" id="9988752at2759"/>
<protein>
    <recommendedName>
        <fullName evidence="15">Semaphorin-6D</fullName>
    </recommendedName>
</protein>
<dbReference type="Pfam" id="PF01403">
    <property type="entry name" value="Sema"/>
    <property type="match status" value="1"/>
</dbReference>
<dbReference type="SMART" id="SM00630">
    <property type="entry name" value="Sema"/>
    <property type="match status" value="1"/>
</dbReference>
<dbReference type="FunFam" id="2.130.10.10:FF:000013">
    <property type="entry name" value="semaphorin-6D isoform X2"/>
    <property type="match status" value="1"/>
</dbReference>
<dbReference type="CDD" id="cd11269">
    <property type="entry name" value="Sema_6D"/>
    <property type="match status" value="1"/>
</dbReference>
<evidence type="ECO:0000256" key="18">
    <source>
        <dbReference type="SAM" id="Phobius"/>
    </source>
</evidence>
<evidence type="ECO:0000256" key="4">
    <source>
        <dbReference type="ARBA" id="ARBA00022475"/>
    </source>
</evidence>
<feature type="compositionally biased region" description="Polar residues" evidence="17">
    <location>
        <begin position="856"/>
        <end position="867"/>
    </location>
</feature>
<comment type="caution">
    <text evidence="16">Lacks conserved residue(s) required for the propagation of feature annotation.</text>
</comment>
<dbReference type="GO" id="GO:0030335">
    <property type="term" value="P:positive regulation of cell migration"/>
    <property type="evidence" value="ECO:0007669"/>
    <property type="project" value="TreeGrafter"/>
</dbReference>
<feature type="region of interest" description="Disordered" evidence="17">
    <location>
        <begin position="669"/>
        <end position="750"/>
    </location>
</feature>
<dbReference type="InterPro" id="IPR015943">
    <property type="entry name" value="WD40/YVTN_repeat-like_dom_sf"/>
</dbReference>
<dbReference type="SUPFAM" id="SSF101912">
    <property type="entry name" value="Sema domain"/>
    <property type="match status" value="1"/>
</dbReference>
<dbReference type="GO" id="GO:0005886">
    <property type="term" value="C:plasma membrane"/>
    <property type="evidence" value="ECO:0007669"/>
    <property type="project" value="UniProtKB-SubCell"/>
</dbReference>
<feature type="region of interest" description="Disordered" evidence="17">
    <location>
        <begin position="837"/>
        <end position="911"/>
    </location>
</feature>
<evidence type="ECO:0000256" key="9">
    <source>
        <dbReference type="ARBA" id="ARBA00022902"/>
    </source>
</evidence>
<dbReference type="PANTHER" id="PTHR11036:SF65">
    <property type="entry name" value="SEMAPHORIN-6D"/>
    <property type="match status" value="1"/>
</dbReference>
<dbReference type="Pfam" id="PF01437">
    <property type="entry name" value="PSI"/>
    <property type="match status" value="1"/>
</dbReference>
<evidence type="ECO:0000256" key="5">
    <source>
        <dbReference type="ARBA" id="ARBA00022553"/>
    </source>
</evidence>
<evidence type="ECO:0000256" key="6">
    <source>
        <dbReference type="ARBA" id="ARBA00022692"/>
    </source>
</evidence>
<keyword evidence="7 19" id="KW-0732">Signal</keyword>
<feature type="chain" id="PRO_5044133795" description="Semaphorin-6D" evidence="19">
    <location>
        <begin position="21"/>
        <end position="998"/>
    </location>
</feature>
<evidence type="ECO:0000256" key="12">
    <source>
        <dbReference type="ARBA" id="ARBA00023157"/>
    </source>
</evidence>
<keyword evidence="10 18" id="KW-1133">Transmembrane helix</keyword>
<accession>A0A8B7G987</accession>
<keyword evidence="4" id="KW-1003">Cell membrane</keyword>
<keyword evidence="11 18" id="KW-0472">Membrane</keyword>
<comment type="subcellular location">
    <subcellularLocation>
        <location evidence="1">Cell membrane</location>
        <topology evidence="1">Single-pass type I membrane protein</topology>
    </subcellularLocation>
</comment>
<dbReference type="PANTHER" id="PTHR11036">
    <property type="entry name" value="SEMAPHORIN"/>
    <property type="match status" value="1"/>
</dbReference>
<keyword evidence="6 18" id="KW-0812">Transmembrane</keyword>
<gene>
    <name evidence="21" type="primary">SEMA6D</name>
</gene>
<dbReference type="Gene3D" id="2.130.10.10">
    <property type="entry name" value="YVTN repeat-like/Quinoprotein amine dehydrogenase"/>
    <property type="match status" value="1"/>
</dbReference>
<dbReference type="GO" id="GO:0045499">
    <property type="term" value="F:chemorepellent activity"/>
    <property type="evidence" value="ECO:0007669"/>
    <property type="project" value="TreeGrafter"/>
</dbReference>
<comment type="function">
    <text evidence="14">Shows growth cone collapsing activity on dorsal root ganglion (DRG) neurons in vitro. May be a stop signal for the DRG neurons in their target areas, and possibly also for other neurons. May also be involved in the maintenance and remodeling of neuronal connections. Ligand of TREM2 with PLXNA1 as coreceptor in dendritic cells, plays a role in the generation of immune responses and skeletal homeostasis.</text>
</comment>
<evidence type="ECO:0000256" key="7">
    <source>
        <dbReference type="ARBA" id="ARBA00022729"/>
    </source>
</evidence>
<evidence type="ECO:0000256" key="8">
    <source>
        <dbReference type="ARBA" id="ARBA00022782"/>
    </source>
</evidence>
<proteinExistence type="inferred from homology"/>
<comment type="similarity">
    <text evidence="2">Belongs to the semaphorin family.</text>
</comment>
<dbReference type="RefSeq" id="XP_012619011.1">
    <property type="nucleotide sequence ID" value="XM_012763557.1"/>
</dbReference>
<reference evidence="21" key="3">
    <citation type="submission" date="2025-09" db="UniProtKB">
        <authorList>
            <consortium name="Ensembl"/>
        </authorList>
    </citation>
    <scope>IDENTIFICATION</scope>
</reference>
<dbReference type="FunFam" id="3.30.1680.10:FF:000004">
    <property type="entry name" value="semaphorin-6D isoform X1"/>
    <property type="match status" value="1"/>
</dbReference>
<keyword evidence="9" id="KW-0524">Neurogenesis</keyword>
<evidence type="ECO:0000259" key="20">
    <source>
        <dbReference type="PROSITE" id="PS51004"/>
    </source>
</evidence>
<keyword evidence="13" id="KW-0325">Glycoprotein</keyword>
<evidence type="ECO:0000256" key="15">
    <source>
        <dbReference type="ARBA" id="ARBA00074110"/>
    </source>
</evidence>
<dbReference type="GeneID" id="105870742"/>
<dbReference type="AlphaFoldDB" id="A0A8B7G987"/>
<keyword evidence="22" id="KW-1185">Reference proteome</keyword>